<keyword evidence="2" id="KW-0597">Phosphoprotein</keyword>
<evidence type="ECO:0000256" key="4">
    <source>
        <dbReference type="ARBA" id="ARBA00022843"/>
    </source>
</evidence>
<dbReference type="RefSeq" id="XP_009057717.1">
    <property type="nucleotide sequence ID" value="XM_009059469.1"/>
</dbReference>
<evidence type="ECO:0000313" key="8">
    <source>
        <dbReference type="EMBL" id="ESO91656.1"/>
    </source>
</evidence>
<keyword evidence="1" id="KW-1017">Isopeptide bond</keyword>
<feature type="compositionally biased region" description="Basic residues" evidence="6">
    <location>
        <begin position="160"/>
        <end position="172"/>
    </location>
</feature>
<keyword evidence="4" id="KW-0832">Ubl conjugation</keyword>
<dbReference type="PROSITE" id="PS50209">
    <property type="entry name" value="CARD"/>
    <property type="match status" value="1"/>
</dbReference>
<dbReference type="GO" id="GO:0045087">
    <property type="term" value="P:innate immune response"/>
    <property type="evidence" value="ECO:0007669"/>
    <property type="project" value="UniProtKB-KW"/>
</dbReference>
<dbReference type="SUPFAM" id="SSF47986">
    <property type="entry name" value="DEATH domain"/>
    <property type="match status" value="1"/>
</dbReference>
<dbReference type="GO" id="GO:0005737">
    <property type="term" value="C:cytoplasm"/>
    <property type="evidence" value="ECO:0007669"/>
    <property type="project" value="UniProtKB-ARBA"/>
</dbReference>
<keyword evidence="5" id="KW-0391">Immunity</keyword>
<evidence type="ECO:0000313" key="9">
    <source>
        <dbReference type="Proteomes" id="UP000030746"/>
    </source>
</evidence>
<dbReference type="GeneID" id="20249266"/>
<evidence type="ECO:0000256" key="3">
    <source>
        <dbReference type="ARBA" id="ARBA00022588"/>
    </source>
</evidence>
<dbReference type="Proteomes" id="UP000030746">
    <property type="component" value="Unassembled WGS sequence"/>
</dbReference>
<organism evidence="8 9">
    <name type="scientific">Lottia gigantea</name>
    <name type="common">Giant owl limpet</name>
    <dbReference type="NCBI Taxonomy" id="225164"/>
    <lineage>
        <taxon>Eukaryota</taxon>
        <taxon>Metazoa</taxon>
        <taxon>Spiralia</taxon>
        <taxon>Lophotrochozoa</taxon>
        <taxon>Mollusca</taxon>
        <taxon>Gastropoda</taxon>
        <taxon>Patellogastropoda</taxon>
        <taxon>Lottioidea</taxon>
        <taxon>Lottiidae</taxon>
        <taxon>Lottia</taxon>
    </lineage>
</organism>
<evidence type="ECO:0000256" key="6">
    <source>
        <dbReference type="SAM" id="MobiDB-lite"/>
    </source>
</evidence>
<reference evidence="8 9" key="1">
    <citation type="journal article" date="2013" name="Nature">
        <title>Insights into bilaterian evolution from three spiralian genomes.</title>
        <authorList>
            <person name="Simakov O."/>
            <person name="Marletaz F."/>
            <person name="Cho S.J."/>
            <person name="Edsinger-Gonzales E."/>
            <person name="Havlak P."/>
            <person name="Hellsten U."/>
            <person name="Kuo D.H."/>
            <person name="Larsson T."/>
            <person name="Lv J."/>
            <person name="Arendt D."/>
            <person name="Savage R."/>
            <person name="Osoegawa K."/>
            <person name="de Jong P."/>
            <person name="Grimwood J."/>
            <person name="Chapman J.A."/>
            <person name="Shapiro H."/>
            <person name="Aerts A."/>
            <person name="Otillar R.P."/>
            <person name="Terry A.Y."/>
            <person name="Boore J.L."/>
            <person name="Grigoriev I.V."/>
            <person name="Lindberg D.R."/>
            <person name="Seaver E.C."/>
            <person name="Weisblat D.A."/>
            <person name="Putnam N.H."/>
            <person name="Rokhsar D.S."/>
        </authorList>
    </citation>
    <scope>NUCLEOTIDE SEQUENCE [LARGE SCALE GENOMIC DNA]</scope>
</reference>
<gene>
    <name evidence="8" type="ORF">LOTGIDRAFT_233430</name>
</gene>
<evidence type="ECO:0000256" key="1">
    <source>
        <dbReference type="ARBA" id="ARBA00022499"/>
    </source>
</evidence>
<accession>V4AE83</accession>
<keyword evidence="9" id="KW-1185">Reference proteome</keyword>
<feature type="region of interest" description="Disordered" evidence="6">
    <location>
        <begin position="159"/>
        <end position="199"/>
    </location>
</feature>
<keyword evidence="3" id="KW-0399">Innate immunity</keyword>
<evidence type="ECO:0000256" key="2">
    <source>
        <dbReference type="ARBA" id="ARBA00022553"/>
    </source>
</evidence>
<name>V4AE83_LOTGI</name>
<sequence>MADNKIQIPNLSKEDEAVYRELLLVDLVDLQDIKQKRKRKSYRVKVESYLDRIHQNNPNALLICYAIDVLANIVKPQYQEPLFREAENLFHKLVADLQNVKPNKKRKRSRAEIEKYLETGPEDRYVLFFVADIVMPEYKELILKEARASLQRQLEDIEPKKRRKRKQKRKKPRVEEEKENDGDFERSEKSGVEPRVKTPNWHETLRKNYPSIMENVRVKDIVDHLYSKQLIDWDEMDVINTKLRSAGNREALTYLMKILLNSTQTILPSFLHCLNQTGYDFIANCLKDDMKPNDVNDVDDMKSNE</sequence>
<proteinExistence type="predicted"/>
<feature type="domain" description="CARD" evidence="7">
    <location>
        <begin position="203"/>
        <end position="289"/>
    </location>
</feature>
<dbReference type="CDD" id="cd01671">
    <property type="entry name" value="CARD"/>
    <property type="match status" value="1"/>
</dbReference>
<dbReference type="InterPro" id="IPR001315">
    <property type="entry name" value="CARD"/>
</dbReference>
<protein>
    <recommendedName>
        <fullName evidence="7">CARD domain-containing protein</fullName>
    </recommendedName>
</protein>
<dbReference type="InterPro" id="IPR011029">
    <property type="entry name" value="DEATH-like_dom_sf"/>
</dbReference>
<dbReference type="Pfam" id="PF16739">
    <property type="entry name" value="CARD_2"/>
    <property type="match status" value="1"/>
</dbReference>
<dbReference type="EMBL" id="KB202237">
    <property type="protein sequence ID" value="ESO91656.1"/>
    <property type="molecule type" value="Genomic_DNA"/>
</dbReference>
<dbReference type="HOGENOM" id="CLU_913027_0_0_1"/>
<dbReference type="KEGG" id="lgi:LOTGIDRAFT_233430"/>
<evidence type="ECO:0000259" key="7">
    <source>
        <dbReference type="PROSITE" id="PS50209"/>
    </source>
</evidence>
<dbReference type="CTD" id="20249266"/>
<feature type="compositionally biased region" description="Basic and acidic residues" evidence="6">
    <location>
        <begin position="173"/>
        <end position="196"/>
    </location>
</feature>
<dbReference type="GO" id="GO:0042981">
    <property type="term" value="P:regulation of apoptotic process"/>
    <property type="evidence" value="ECO:0007669"/>
    <property type="project" value="InterPro"/>
</dbReference>
<dbReference type="Gene3D" id="1.10.533.10">
    <property type="entry name" value="Death Domain, Fas"/>
    <property type="match status" value="1"/>
</dbReference>
<dbReference type="InterPro" id="IPR031964">
    <property type="entry name" value="CARD_dom"/>
</dbReference>
<evidence type="ECO:0000256" key="5">
    <source>
        <dbReference type="ARBA" id="ARBA00022859"/>
    </source>
</evidence>
<dbReference type="AlphaFoldDB" id="V4AE83"/>